<accession>A0ABP9Q8P1</accession>
<reference evidence="3" key="1">
    <citation type="journal article" date="2019" name="Int. J. Syst. Evol. Microbiol.">
        <title>The Global Catalogue of Microorganisms (GCM) 10K type strain sequencing project: providing services to taxonomists for standard genome sequencing and annotation.</title>
        <authorList>
            <consortium name="The Broad Institute Genomics Platform"/>
            <consortium name="The Broad Institute Genome Sequencing Center for Infectious Disease"/>
            <person name="Wu L."/>
            <person name="Ma J."/>
        </authorList>
    </citation>
    <scope>NUCLEOTIDE SEQUENCE [LARGE SCALE GENOMIC DNA]</scope>
    <source>
        <strain evidence="3">JCM 18303</strain>
    </source>
</reference>
<proteinExistence type="predicted"/>
<evidence type="ECO:0000256" key="1">
    <source>
        <dbReference type="SAM" id="MobiDB-lite"/>
    </source>
</evidence>
<keyword evidence="3" id="KW-1185">Reference proteome</keyword>
<evidence type="ECO:0000313" key="2">
    <source>
        <dbReference type="EMBL" id="GAA5157398.1"/>
    </source>
</evidence>
<dbReference type="RefSeq" id="WP_185059333.1">
    <property type="nucleotide sequence ID" value="NZ_BAABJP010000015.1"/>
</dbReference>
<dbReference type="Proteomes" id="UP001428817">
    <property type="component" value="Unassembled WGS sequence"/>
</dbReference>
<protein>
    <submittedName>
        <fullName evidence="2">Ribbon-helix-helix protein, CopG family</fullName>
    </submittedName>
</protein>
<comment type="caution">
    <text evidence="2">The sequence shown here is derived from an EMBL/GenBank/DDBJ whole genome shotgun (WGS) entry which is preliminary data.</text>
</comment>
<dbReference type="EMBL" id="BAABJP010000015">
    <property type="protein sequence ID" value="GAA5157398.1"/>
    <property type="molecule type" value="Genomic_DNA"/>
</dbReference>
<evidence type="ECO:0000313" key="3">
    <source>
        <dbReference type="Proteomes" id="UP001428817"/>
    </source>
</evidence>
<name>A0ABP9Q8P1_9PSEU</name>
<dbReference type="CDD" id="cd21631">
    <property type="entry name" value="RHH_CopG_NikR-like"/>
    <property type="match status" value="1"/>
</dbReference>
<organism evidence="2 3">
    <name type="scientific">Pseudonocardia eucalypti</name>
    <dbReference type="NCBI Taxonomy" id="648755"/>
    <lineage>
        <taxon>Bacteria</taxon>
        <taxon>Bacillati</taxon>
        <taxon>Actinomycetota</taxon>
        <taxon>Actinomycetes</taxon>
        <taxon>Pseudonocardiales</taxon>
        <taxon>Pseudonocardiaceae</taxon>
        <taxon>Pseudonocardia</taxon>
    </lineage>
</organism>
<feature type="region of interest" description="Disordered" evidence="1">
    <location>
        <begin position="45"/>
        <end position="64"/>
    </location>
</feature>
<sequence length="85" mass="9253">MRTTVSISDELLAAAKRLAQQRGQTLGEVIDNALRRELNVPAQRAERPPVPVFRGGTGPKPGLDLASNRALHEALDEGLDLDSRR</sequence>
<gene>
    <name evidence="2" type="ORF">GCM10023321_35600</name>
</gene>